<evidence type="ECO:0000256" key="2">
    <source>
        <dbReference type="ARBA" id="ARBA00022481"/>
    </source>
</evidence>
<dbReference type="Proteomes" id="UP000016856">
    <property type="component" value="Unassembled WGS sequence"/>
</dbReference>
<organism evidence="7 8">
    <name type="scientific">Caldanaerobacter subterraneus subsp. yonseiensis KB-1</name>
    <dbReference type="NCBI Taxonomy" id="1388761"/>
    <lineage>
        <taxon>Bacteria</taxon>
        <taxon>Bacillati</taxon>
        <taxon>Bacillota</taxon>
        <taxon>Clostridia</taxon>
        <taxon>Thermoanaerobacterales</taxon>
        <taxon>Thermoanaerobacteraceae</taxon>
        <taxon>Caldanaerobacter</taxon>
    </lineage>
</organism>
<dbReference type="PATRIC" id="fig|1388761.3.peg.1855"/>
<dbReference type="AlphaFoldDB" id="U5CU83"/>
<dbReference type="InterPro" id="IPR012902">
    <property type="entry name" value="N_methyl_site"/>
</dbReference>
<comment type="caution">
    <text evidence="7">The sequence shown here is derived from an EMBL/GenBank/DDBJ whole genome shotgun (WGS) entry which is preliminary data.</text>
</comment>
<dbReference type="PANTHER" id="PTHR30093">
    <property type="entry name" value="GENERAL SECRETION PATHWAY PROTEIN G"/>
    <property type="match status" value="1"/>
</dbReference>
<sequence>MEWFVKALNKDERGFTLIELIVVIAILGILAAIAVPRVTTSLKTAKENADIANAQIIGQAAERYYIEKGETTNNIQDLVNAGYLNRVPKDQYNKEFTLEMTTDGKATVKDSNGKQLYPLENKTQ</sequence>
<protein>
    <submittedName>
        <fullName evidence="7">N-terminal cleavage protein</fullName>
    </submittedName>
</protein>
<keyword evidence="4 6" id="KW-1133">Transmembrane helix</keyword>
<dbReference type="Gene3D" id="3.30.700.10">
    <property type="entry name" value="Glycoprotein, Type 4 Pilin"/>
    <property type="match status" value="1"/>
</dbReference>
<dbReference type="InterPro" id="IPR045584">
    <property type="entry name" value="Pilin-like"/>
</dbReference>
<evidence type="ECO:0000256" key="5">
    <source>
        <dbReference type="ARBA" id="ARBA00023136"/>
    </source>
</evidence>
<dbReference type="NCBIfam" id="TIGR02532">
    <property type="entry name" value="IV_pilin_GFxxxE"/>
    <property type="match status" value="1"/>
</dbReference>
<evidence type="ECO:0000256" key="6">
    <source>
        <dbReference type="SAM" id="Phobius"/>
    </source>
</evidence>
<dbReference type="GO" id="GO:0016020">
    <property type="term" value="C:membrane"/>
    <property type="evidence" value="ECO:0007669"/>
    <property type="project" value="UniProtKB-SubCell"/>
</dbReference>
<proteinExistence type="predicted"/>
<keyword evidence="2" id="KW-0488">Methylation</keyword>
<accession>U5CU83</accession>
<keyword evidence="5 6" id="KW-0472">Membrane</keyword>
<evidence type="ECO:0000256" key="4">
    <source>
        <dbReference type="ARBA" id="ARBA00022989"/>
    </source>
</evidence>
<dbReference type="SUPFAM" id="SSF54523">
    <property type="entry name" value="Pili subunits"/>
    <property type="match status" value="1"/>
</dbReference>
<name>U5CU83_CALSX</name>
<evidence type="ECO:0000256" key="1">
    <source>
        <dbReference type="ARBA" id="ARBA00004167"/>
    </source>
</evidence>
<comment type="subcellular location">
    <subcellularLocation>
        <location evidence="1">Membrane</location>
        <topology evidence="1">Single-pass membrane protein</topology>
    </subcellularLocation>
</comment>
<keyword evidence="3 6" id="KW-0812">Transmembrane</keyword>
<dbReference type="RefSeq" id="WP_022588224.1">
    <property type="nucleotide sequence ID" value="NZ_AXDC01000026.1"/>
</dbReference>
<gene>
    <name evidence="7" type="ORF">O163_09215</name>
</gene>
<evidence type="ECO:0000313" key="7">
    <source>
        <dbReference type="EMBL" id="ERM91667.1"/>
    </source>
</evidence>
<dbReference type="PROSITE" id="PS00409">
    <property type="entry name" value="PROKAR_NTER_METHYL"/>
    <property type="match status" value="1"/>
</dbReference>
<reference evidence="7 8" key="1">
    <citation type="journal article" date="2013" name="Genome Announc.">
        <title>Draft Genome Sequence of an Anaerobic and Extremophilic Bacterium, Caldanaerobacter yonseiensis, Isolated from a Geothermal Hot Stream.</title>
        <authorList>
            <person name="Lee S.J."/>
            <person name="Lee Y.J."/>
            <person name="Park G.S."/>
            <person name="Kim B.C."/>
            <person name="Lee S.J."/>
            <person name="Shin J.H."/>
            <person name="Lee D.W."/>
        </authorList>
    </citation>
    <scope>NUCLEOTIDE SEQUENCE [LARGE SCALE GENOMIC DNA]</scope>
    <source>
        <strain evidence="7 8">KB-1</strain>
    </source>
</reference>
<dbReference type="EMBL" id="AXDC01000026">
    <property type="protein sequence ID" value="ERM91667.1"/>
    <property type="molecule type" value="Genomic_DNA"/>
</dbReference>
<feature type="transmembrane region" description="Helical" evidence="6">
    <location>
        <begin position="15"/>
        <end position="35"/>
    </location>
</feature>
<evidence type="ECO:0000313" key="8">
    <source>
        <dbReference type="Proteomes" id="UP000016856"/>
    </source>
</evidence>
<evidence type="ECO:0000256" key="3">
    <source>
        <dbReference type="ARBA" id="ARBA00022692"/>
    </source>
</evidence>
<dbReference type="Pfam" id="PF07963">
    <property type="entry name" value="N_methyl"/>
    <property type="match status" value="1"/>
</dbReference>
<dbReference type="PANTHER" id="PTHR30093:SF44">
    <property type="entry name" value="TYPE II SECRETION SYSTEM CORE PROTEIN G"/>
    <property type="match status" value="1"/>
</dbReference>